<dbReference type="EMBL" id="MCGO01000023">
    <property type="protein sequence ID" value="ORY44007.1"/>
    <property type="molecule type" value="Genomic_DNA"/>
</dbReference>
<protein>
    <recommendedName>
        <fullName evidence="3">Cyanocobalamin reductase (cyanide-eliminating)</fullName>
    </recommendedName>
</protein>
<evidence type="ECO:0000313" key="1">
    <source>
        <dbReference type="EMBL" id="ORY44007.1"/>
    </source>
</evidence>
<dbReference type="AlphaFoldDB" id="A0A1Y2CAU3"/>
<comment type="caution">
    <text evidence="1">The sequence shown here is derived from an EMBL/GenBank/DDBJ whole genome shotgun (WGS) entry which is preliminary data.</text>
</comment>
<gene>
    <name evidence="1" type="ORF">BCR33DRAFT_717129</name>
</gene>
<sequence>MEDFAAVLHSHGFDICEPFETQYYNLKKVPETLPPISTFSRPRTLSFLIGNSKHIWPILKAHVRALPSVSEHPLDDYVHVIIPKLVEAHFPGIASKIQYTTSKDDDFIHFQLLAHITATSYYNKALSLCVHPKHGPWKAFRAVVTLDLPFPNLEPYAPIPLIDPYPECHELVSHYRNLFFESVKGYCTQCRDPSADPSHKDKCVLFRMGDGTLTGDEVRKWYSEKRDMTFIRTVSNHQHLIAARDAATWDAVKDQRYSDQQLRYHYSKDTSIFFDLEE</sequence>
<accession>A0A1Y2CAU3</accession>
<dbReference type="Proteomes" id="UP000193642">
    <property type="component" value="Unassembled WGS sequence"/>
</dbReference>
<keyword evidence="2" id="KW-1185">Reference proteome</keyword>
<evidence type="ECO:0008006" key="3">
    <source>
        <dbReference type="Google" id="ProtNLM"/>
    </source>
</evidence>
<dbReference type="OrthoDB" id="409189at2759"/>
<evidence type="ECO:0000313" key="2">
    <source>
        <dbReference type="Proteomes" id="UP000193642"/>
    </source>
</evidence>
<organism evidence="1 2">
    <name type="scientific">Rhizoclosmatium globosum</name>
    <dbReference type="NCBI Taxonomy" id="329046"/>
    <lineage>
        <taxon>Eukaryota</taxon>
        <taxon>Fungi</taxon>
        <taxon>Fungi incertae sedis</taxon>
        <taxon>Chytridiomycota</taxon>
        <taxon>Chytridiomycota incertae sedis</taxon>
        <taxon>Chytridiomycetes</taxon>
        <taxon>Chytridiales</taxon>
        <taxon>Chytriomycetaceae</taxon>
        <taxon>Rhizoclosmatium</taxon>
    </lineage>
</organism>
<reference evidence="1 2" key="1">
    <citation type="submission" date="2016-07" db="EMBL/GenBank/DDBJ databases">
        <title>Pervasive Adenine N6-methylation of Active Genes in Fungi.</title>
        <authorList>
            <consortium name="DOE Joint Genome Institute"/>
            <person name="Mondo S.J."/>
            <person name="Dannebaum R.O."/>
            <person name="Kuo R.C."/>
            <person name="Labutti K."/>
            <person name="Haridas S."/>
            <person name="Kuo A."/>
            <person name="Salamov A."/>
            <person name="Ahrendt S.R."/>
            <person name="Lipzen A."/>
            <person name="Sullivan W."/>
            <person name="Andreopoulos W.B."/>
            <person name="Clum A."/>
            <person name="Lindquist E."/>
            <person name="Daum C."/>
            <person name="Ramamoorthy G.K."/>
            <person name="Gryganskyi A."/>
            <person name="Culley D."/>
            <person name="Magnuson J.K."/>
            <person name="James T.Y."/>
            <person name="O'Malley M.A."/>
            <person name="Stajich J.E."/>
            <person name="Spatafora J.W."/>
            <person name="Visel A."/>
            <person name="Grigoriev I.V."/>
        </authorList>
    </citation>
    <scope>NUCLEOTIDE SEQUENCE [LARGE SCALE GENOMIC DNA]</scope>
    <source>
        <strain evidence="1 2">JEL800</strain>
    </source>
</reference>
<proteinExistence type="predicted"/>
<name>A0A1Y2CAU3_9FUNG</name>